<evidence type="ECO:0000256" key="4">
    <source>
        <dbReference type="SAM" id="Phobius"/>
    </source>
</evidence>
<gene>
    <name evidence="6" type="ORF">IAD18_05495</name>
</gene>
<feature type="transmembrane region" description="Helical" evidence="4">
    <location>
        <begin position="30"/>
        <end position="52"/>
    </location>
</feature>
<dbReference type="InterPro" id="IPR007696">
    <property type="entry name" value="DNA_mismatch_repair_MutS_core"/>
</dbReference>
<dbReference type="PANTHER" id="PTHR11361">
    <property type="entry name" value="DNA MISMATCH REPAIR PROTEIN MUTS FAMILY MEMBER"/>
    <property type="match status" value="1"/>
</dbReference>
<name>A0A9D1LHN2_9BACT</name>
<evidence type="ECO:0000313" key="6">
    <source>
        <dbReference type="EMBL" id="HIU39101.1"/>
    </source>
</evidence>
<dbReference type="Pfam" id="PF05192">
    <property type="entry name" value="MutS_III"/>
    <property type="match status" value="1"/>
</dbReference>
<dbReference type="SUPFAM" id="SSF52540">
    <property type="entry name" value="P-loop containing nucleoside triphosphate hydrolases"/>
    <property type="match status" value="1"/>
</dbReference>
<dbReference type="InterPro" id="IPR027417">
    <property type="entry name" value="P-loop_NTPase"/>
</dbReference>
<dbReference type="InterPro" id="IPR036187">
    <property type="entry name" value="DNA_mismatch_repair_MutS_sf"/>
</dbReference>
<dbReference type="GO" id="GO:0005829">
    <property type="term" value="C:cytosol"/>
    <property type="evidence" value="ECO:0007669"/>
    <property type="project" value="TreeGrafter"/>
</dbReference>
<proteinExistence type="predicted"/>
<evidence type="ECO:0000256" key="2">
    <source>
        <dbReference type="ARBA" id="ARBA00022840"/>
    </source>
</evidence>
<reference evidence="6" key="1">
    <citation type="submission" date="2020-10" db="EMBL/GenBank/DDBJ databases">
        <authorList>
            <person name="Gilroy R."/>
        </authorList>
    </citation>
    <scope>NUCLEOTIDE SEQUENCE</scope>
    <source>
        <strain evidence="6">17073</strain>
    </source>
</reference>
<keyword evidence="4" id="KW-1133">Transmembrane helix</keyword>
<dbReference type="GO" id="GO:0140664">
    <property type="term" value="F:ATP-dependent DNA damage sensor activity"/>
    <property type="evidence" value="ECO:0007669"/>
    <property type="project" value="InterPro"/>
</dbReference>
<evidence type="ECO:0000256" key="1">
    <source>
        <dbReference type="ARBA" id="ARBA00022741"/>
    </source>
</evidence>
<dbReference type="Gene3D" id="3.40.50.300">
    <property type="entry name" value="P-loop containing nucleotide triphosphate hydrolases"/>
    <property type="match status" value="1"/>
</dbReference>
<dbReference type="GO" id="GO:0005524">
    <property type="term" value="F:ATP binding"/>
    <property type="evidence" value="ECO:0007669"/>
    <property type="project" value="UniProtKB-KW"/>
</dbReference>
<dbReference type="GO" id="GO:0030983">
    <property type="term" value="F:mismatched DNA binding"/>
    <property type="evidence" value="ECO:0007669"/>
    <property type="project" value="InterPro"/>
</dbReference>
<evidence type="ECO:0000259" key="5">
    <source>
        <dbReference type="SMART" id="SM00534"/>
    </source>
</evidence>
<dbReference type="SMART" id="SM00534">
    <property type="entry name" value="MUTSac"/>
    <property type="match status" value="1"/>
</dbReference>
<dbReference type="Pfam" id="PF00488">
    <property type="entry name" value="MutS_V"/>
    <property type="match status" value="1"/>
</dbReference>
<keyword evidence="1" id="KW-0547">Nucleotide-binding</keyword>
<comment type="caution">
    <text evidence="6">The sequence shown here is derived from an EMBL/GenBank/DDBJ whole genome shotgun (WGS) entry which is preliminary data.</text>
</comment>
<evidence type="ECO:0000313" key="7">
    <source>
        <dbReference type="Proteomes" id="UP000824076"/>
    </source>
</evidence>
<accession>A0A9D1LHN2</accession>
<keyword evidence="4" id="KW-0812">Transmembrane</keyword>
<dbReference type="InterPro" id="IPR000432">
    <property type="entry name" value="DNA_mismatch_repair_MutS_C"/>
</dbReference>
<protein>
    <submittedName>
        <fullName evidence="6">DNA mismatch repair protein MutS</fullName>
    </submittedName>
</protein>
<keyword evidence="3" id="KW-0238">DNA-binding</keyword>
<reference evidence="6" key="2">
    <citation type="journal article" date="2021" name="PeerJ">
        <title>Extensive microbial diversity within the chicken gut microbiome revealed by metagenomics and culture.</title>
        <authorList>
            <person name="Gilroy R."/>
            <person name="Ravi A."/>
            <person name="Getino M."/>
            <person name="Pursley I."/>
            <person name="Horton D.L."/>
            <person name="Alikhan N.F."/>
            <person name="Baker D."/>
            <person name="Gharbi K."/>
            <person name="Hall N."/>
            <person name="Watson M."/>
            <person name="Adriaenssens E.M."/>
            <person name="Foster-Nyarko E."/>
            <person name="Jarju S."/>
            <person name="Secka A."/>
            <person name="Antonio M."/>
            <person name="Oren A."/>
            <person name="Chaudhuri R.R."/>
            <person name="La Ragione R."/>
            <person name="Hildebrand F."/>
            <person name="Pallen M.J."/>
        </authorList>
    </citation>
    <scope>NUCLEOTIDE SEQUENCE</scope>
    <source>
        <strain evidence="6">17073</strain>
    </source>
</reference>
<feature type="domain" description="DNA mismatch repair proteins mutS family" evidence="5">
    <location>
        <begin position="418"/>
        <end position="589"/>
    </location>
</feature>
<dbReference type="EMBL" id="DVMS01000155">
    <property type="protein sequence ID" value="HIU39101.1"/>
    <property type="molecule type" value="Genomic_DNA"/>
</dbReference>
<dbReference type="Gene3D" id="1.10.1420.10">
    <property type="match status" value="1"/>
</dbReference>
<sequence length="594" mass="65709">MEQGGINPRVYYGAVVEDCRRSVRALSRKSMAVAGLRLLVFVAAFVAVVLFWHQPAKASMLFVAGMAAFLWLVKFSARISQLKDSETAKMDWAIGQIAKMDLNLDGLPDGREYIDAAHDFSFDIDLFGRHSIFSLLNSTVTPFGHGRLAEWMLHPERIVDEVENRQDAVRELSGKRDFRLKLAATAWQANGDSGEIGEIPDFSIGIVRRVAVWAIVPVFVVLLVLAALGLISGNVIVYVFLAALIASSLQSKRVGRLHEWLSGAVGRLSRYSDLFKAIEEESFGSQALCAIRSRLSGKSGGASSATRQLARYLNNLDQRYNVFGFAILNGFLFWDWRQLNNIDRWMKTYSKDLEAWKDAIADMDAFCSLGVFAFNNPDYAYPVCDVDGDVVLEAKNAGHPLISRELCVRNNVETLRESSFFVVTGANMAGKSTYLRTVAVNYLLAEIGAPVCAEEMTFSKASLFTGIRTSDSLAEGASYFFAELSRLEKIVRRAESGERMFVVLDEILRGTNSADKQKGSLGLVGKLVKLPVAGVIATHDLALGSLAETFPKQVRNFRFEADIEGERLTFSYRIRTGVAENANASFLMKQMGII</sequence>
<dbReference type="InterPro" id="IPR045076">
    <property type="entry name" value="MutS"/>
</dbReference>
<feature type="transmembrane region" description="Helical" evidence="4">
    <location>
        <begin position="58"/>
        <end position="77"/>
    </location>
</feature>
<keyword evidence="4" id="KW-0472">Membrane</keyword>
<dbReference type="Proteomes" id="UP000824076">
    <property type="component" value="Unassembled WGS sequence"/>
</dbReference>
<dbReference type="PANTHER" id="PTHR11361:SF99">
    <property type="entry name" value="DNA MISMATCH REPAIR PROTEIN"/>
    <property type="match status" value="1"/>
</dbReference>
<feature type="transmembrane region" description="Helical" evidence="4">
    <location>
        <begin position="210"/>
        <end position="229"/>
    </location>
</feature>
<dbReference type="AlphaFoldDB" id="A0A9D1LHN2"/>
<keyword evidence="2" id="KW-0067">ATP-binding</keyword>
<dbReference type="SUPFAM" id="SSF48334">
    <property type="entry name" value="DNA repair protein MutS, domain III"/>
    <property type="match status" value="1"/>
</dbReference>
<dbReference type="GO" id="GO:0006298">
    <property type="term" value="P:mismatch repair"/>
    <property type="evidence" value="ECO:0007669"/>
    <property type="project" value="InterPro"/>
</dbReference>
<evidence type="ECO:0000256" key="3">
    <source>
        <dbReference type="ARBA" id="ARBA00023125"/>
    </source>
</evidence>
<organism evidence="6 7">
    <name type="scientific">Candidatus Limisoma intestinavium</name>
    <dbReference type="NCBI Taxonomy" id="2840856"/>
    <lineage>
        <taxon>Bacteria</taxon>
        <taxon>Pseudomonadati</taxon>
        <taxon>Bacteroidota</taxon>
        <taxon>Bacteroidia</taxon>
        <taxon>Bacteroidales</taxon>
        <taxon>Candidatus Limisoma</taxon>
    </lineage>
</organism>